<name>A0A381ZCE4_9ZZZZ</name>
<sequence>MEEEMETWSVRARNLPEHAANPIHTDEGGKAAGFDAALVAGVTVYAYLTRPVVEAWGVDWLSRGLAEIEFTSPVLDDDPVDCVPETVDGGVEVRAMVGGDSRARLVAMPVADDDGPSTRPLHQPLEPQVEALVGEWDGYGLRTGDDLGLYSEAGIIHPAVWPALANSVVKRNLVEGPWVHTRSRIRHHGTARVGATALVEAVVVDRFETRSGSRAVLDIRISVDGELVASLEHEALVSLHPQRRP</sequence>
<dbReference type="InterPro" id="IPR029069">
    <property type="entry name" value="HotDog_dom_sf"/>
</dbReference>
<dbReference type="Gene3D" id="3.10.129.10">
    <property type="entry name" value="Hotdog Thioesterase"/>
    <property type="match status" value="1"/>
</dbReference>
<proteinExistence type="predicted"/>
<protein>
    <submittedName>
        <fullName evidence="1">Uncharacterized protein</fullName>
    </submittedName>
</protein>
<organism evidence="1">
    <name type="scientific">marine metagenome</name>
    <dbReference type="NCBI Taxonomy" id="408172"/>
    <lineage>
        <taxon>unclassified sequences</taxon>
        <taxon>metagenomes</taxon>
        <taxon>ecological metagenomes</taxon>
    </lineage>
</organism>
<dbReference type="AlphaFoldDB" id="A0A381ZCE4"/>
<accession>A0A381ZCE4</accession>
<gene>
    <name evidence="1" type="ORF">METZ01_LOCUS139743</name>
</gene>
<reference evidence="1" key="1">
    <citation type="submission" date="2018-05" db="EMBL/GenBank/DDBJ databases">
        <authorList>
            <person name="Lanie J.A."/>
            <person name="Ng W.-L."/>
            <person name="Kazmierczak K.M."/>
            <person name="Andrzejewski T.M."/>
            <person name="Davidsen T.M."/>
            <person name="Wayne K.J."/>
            <person name="Tettelin H."/>
            <person name="Glass J.I."/>
            <person name="Rusch D."/>
            <person name="Podicherti R."/>
            <person name="Tsui H.-C.T."/>
            <person name="Winkler M.E."/>
        </authorList>
    </citation>
    <scope>NUCLEOTIDE SEQUENCE</scope>
</reference>
<dbReference type="SUPFAM" id="SSF54637">
    <property type="entry name" value="Thioesterase/thiol ester dehydrase-isomerase"/>
    <property type="match status" value="2"/>
</dbReference>
<dbReference type="EMBL" id="UINC01020770">
    <property type="protein sequence ID" value="SVA86889.1"/>
    <property type="molecule type" value="Genomic_DNA"/>
</dbReference>
<evidence type="ECO:0000313" key="1">
    <source>
        <dbReference type="EMBL" id="SVA86889.1"/>
    </source>
</evidence>